<dbReference type="AlphaFoldDB" id="A0A9P3G8B3"/>
<comment type="caution">
    <text evidence="1">The sequence shown here is derived from an EMBL/GenBank/DDBJ whole genome shotgun (WGS) entry which is preliminary data.</text>
</comment>
<evidence type="ECO:0000313" key="1">
    <source>
        <dbReference type="EMBL" id="GJE89239.1"/>
    </source>
</evidence>
<protein>
    <recommendedName>
        <fullName evidence="3">F-box domain-containing protein</fullName>
    </recommendedName>
</protein>
<dbReference type="EMBL" id="BPQB01000012">
    <property type="protein sequence ID" value="GJE89239.1"/>
    <property type="molecule type" value="Genomic_DNA"/>
</dbReference>
<evidence type="ECO:0000313" key="2">
    <source>
        <dbReference type="Proteomes" id="UP000703269"/>
    </source>
</evidence>
<keyword evidence="2" id="KW-1185">Reference proteome</keyword>
<accession>A0A9P3G8B3</accession>
<proteinExistence type="predicted"/>
<gene>
    <name evidence="1" type="ORF">PsYK624_053350</name>
</gene>
<evidence type="ECO:0008006" key="3">
    <source>
        <dbReference type="Google" id="ProtNLM"/>
    </source>
</evidence>
<dbReference type="Proteomes" id="UP000703269">
    <property type="component" value="Unassembled WGS sequence"/>
</dbReference>
<sequence>MVNFSGNLPLHVYAIERARIDSDEDAAPLDVVLRVSQRIAHAKFSLSQNTIDLLFSQGKDAFPRLVSLSIHSAMFWAPPELLFPDTDFPALRELECHNLFRVISLSTITSPLLRSLRLIDCETTLKEQMLPLLRQLPGLEELVLERALHNYALERHMVDILTSPPDPLHTAALPHLKVLRIDEDWGDLVVMFIKYLSFPRSASVTLQIHHFSHFDRLSATYLSVLLVGLAEATPQTLLVSCDTGSLTISLWDACLSAGDALKPRVVPPRFSCALNSPPAPFITDLISSLPLHHISSAYLVERFVGLWYVPDWASLLARTPALQVLSLCYEVFDSVLPSGARYRVPPTQLLGLSCLKSVEICEMQHRSAAIPNFDPTVAHLGVVAAALQSHAGIDVKKRREDLHEGRECLCGGQSESRIWDDVVRNTEACSDGR</sequence>
<name>A0A9P3G8B3_9APHY</name>
<reference evidence="1 2" key="1">
    <citation type="submission" date="2021-08" db="EMBL/GenBank/DDBJ databases">
        <title>Draft Genome Sequence of Phanerochaete sordida strain YK-624.</title>
        <authorList>
            <person name="Mori T."/>
            <person name="Dohra H."/>
            <person name="Suzuki T."/>
            <person name="Kawagishi H."/>
            <person name="Hirai H."/>
        </authorList>
    </citation>
    <scope>NUCLEOTIDE SEQUENCE [LARGE SCALE GENOMIC DNA]</scope>
    <source>
        <strain evidence="1 2">YK-624</strain>
    </source>
</reference>
<organism evidence="1 2">
    <name type="scientific">Phanerochaete sordida</name>
    <dbReference type="NCBI Taxonomy" id="48140"/>
    <lineage>
        <taxon>Eukaryota</taxon>
        <taxon>Fungi</taxon>
        <taxon>Dikarya</taxon>
        <taxon>Basidiomycota</taxon>
        <taxon>Agaricomycotina</taxon>
        <taxon>Agaricomycetes</taxon>
        <taxon>Polyporales</taxon>
        <taxon>Phanerochaetaceae</taxon>
        <taxon>Phanerochaete</taxon>
    </lineage>
</organism>